<evidence type="ECO:0000256" key="5">
    <source>
        <dbReference type="ARBA" id="ARBA00022989"/>
    </source>
</evidence>
<dbReference type="GO" id="GO:0005886">
    <property type="term" value="C:plasma membrane"/>
    <property type="evidence" value="ECO:0007669"/>
    <property type="project" value="UniProtKB-SubCell"/>
</dbReference>
<feature type="transmembrane region" description="Helical" evidence="8">
    <location>
        <begin position="194"/>
        <end position="212"/>
    </location>
</feature>
<feature type="transmembrane region" description="Helical" evidence="8">
    <location>
        <begin position="165"/>
        <end position="185"/>
    </location>
</feature>
<comment type="caution">
    <text evidence="9">The sequence shown here is derived from an EMBL/GenBank/DDBJ whole genome shotgun (WGS) entry which is preliminary data.</text>
</comment>
<gene>
    <name evidence="9" type="ORF">B9N55_01405</name>
    <name evidence="10" type="ORF">CJ208_08420</name>
</gene>
<accession>A0A233VPA4</accession>
<comment type="similarity">
    <text evidence="2">Belongs to the UPF0073 (Hly-III) family.</text>
</comment>
<evidence type="ECO:0000313" key="11">
    <source>
        <dbReference type="Proteomes" id="UP000215546"/>
    </source>
</evidence>
<feature type="transmembrane region" description="Helical" evidence="8">
    <location>
        <begin position="79"/>
        <end position="101"/>
    </location>
</feature>
<keyword evidence="3" id="KW-1003">Cell membrane</keyword>
<feature type="transmembrane region" description="Helical" evidence="8">
    <location>
        <begin position="45"/>
        <end position="67"/>
    </location>
</feature>
<evidence type="ECO:0000256" key="2">
    <source>
        <dbReference type="ARBA" id="ARBA00008488"/>
    </source>
</evidence>
<keyword evidence="7" id="KW-0862">Zinc</keyword>
<dbReference type="GO" id="GO:0046872">
    <property type="term" value="F:metal ion binding"/>
    <property type="evidence" value="ECO:0007669"/>
    <property type="project" value="UniProtKB-KW"/>
</dbReference>
<dbReference type="AlphaFoldDB" id="A0A233VPA4"/>
<evidence type="ECO:0000256" key="1">
    <source>
        <dbReference type="ARBA" id="ARBA00004651"/>
    </source>
</evidence>
<reference evidence="9" key="1">
    <citation type="journal article" date="2017" name="J. Clin. Microbiol.">
        <title>Finegoldia magna Isolated from Orthopedic Joint Implant-Associated Infections.</title>
        <authorList>
            <person name="Soderquist B."/>
            <person name="Bjorklund S."/>
            <person name="Hellmark B."/>
            <person name="Jensen A."/>
            <person name="Bruggemann H."/>
        </authorList>
    </citation>
    <scope>NUCLEOTIDE SEQUENCE</scope>
    <source>
        <strain evidence="9">12T273</strain>
    </source>
</reference>
<comment type="subcellular location">
    <subcellularLocation>
        <location evidence="1">Cell membrane</location>
        <topology evidence="1">Multi-pass membrane protein</topology>
    </subcellularLocation>
</comment>
<feature type="transmembrane region" description="Helical" evidence="8">
    <location>
        <begin position="21"/>
        <end position="39"/>
    </location>
</feature>
<evidence type="ECO:0000256" key="8">
    <source>
        <dbReference type="SAM" id="Phobius"/>
    </source>
</evidence>
<reference evidence="10 12" key="3">
    <citation type="submission" date="2017-09" db="EMBL/GenBank/DDBJ databases">
        <title>Bacterial strain isolated from the female urinary microbiota.</title>
        <authorList>
            <person name="Thomas-White K."/>
            <person name="Kumar N."/>
            <person name="Forster S."/>
            <person name="Putonti C."/>
            <person name="Lawley T."/>
            <person name="Wolfe A.J."/>
        </authorList>
    </citation>
    <scope>NUCLEOTIDE SEQUENCE [LARGE SCALE GENOMIC DNA]</scope>
    <source>
        <strain evidence="10 12">UMB0115</strain>
    </source>
</reference>
<evidence type="ECO:0000256" key="6">
    <source>
        <dbReference type="ARBA" id="ARBA00023136"/>
    </source>
</evidence>
<dbReference type="PANTHER" id="PTHR20855:SF3">
    <property type="entry name" value="LD03007P"/>
    <property type="match status" value="1"/>
</dbReference>
<keyword evidence="4 8" id="KW-0812">Transmembrane</keyword>
<dbReference type="GO" id="GO:0140911">
    <property type="term" value="F:pore-forming activity"/>
    <property type="evidence" value="ECO:0007669"/>
    <property type="project" value="InterPro"/>
</dbReference>
<dbReference type="EMBL" id="NDYE01000004">
    <property type="protein sequence ID" value="OXZ34220.1"/>
    <property type="molecule type" value="Genomic_DNA"/>
</dbReference>
<feature type="transmembrane region" description="Helical" evidence="8">
    <location>
        <begin position="141"/>
        <end position="159"/>
    </location>
</feature>
<evidence type="ECO:0000313" key="12">
    <source>
        <dbReference type="Proteomes" id="UP000235723"/>
    </source>
</evidence>
<evidence type="ECO:0000313" key="9">
    <source>
        <dbReference type="EMBL" id="OXZ34220.1"/>
    </source>
</evidence>
<keyword evidence="5 8" id="KW-1133">Transmembrane helix</keyword>
<feature type="binding site" evidence="7">
    <location>
        <position position="196"/>
    </location>
    <ligand>
        <name>Zn(2+)</name>
        <dbReference type="ChEBI" id="CHEBI:29105"/>
    </ligand>
</feature>
<organism evidence="9 11">
    <name type="scientific">Finegoldia magna</name>
    <name type="common">Peptostreptococcus magnus</name>
    <dbReference type="NCBI Taxonomy" id="1260"/>
    <lineage>
        <taxon>Bacteria</taxon>
        <taxon>Bacillati</taxon>
        <taxon>Bacillota</taxon>
        <taxon>Tissierellia</taxon>
        <taxon>Tissierellales</taxon>
        <taxon>Peptoniphilaceae</taxon>
        <taxon>Finegoldia</taxon>
    </lineage>
</organism>
<dbReference type="Proteomes" id="UP000215546">
    <property type="component" value="Unassembled WGS sequence"/>
</dbReference>
<dbReference type="Pfam" id="PF03006">
    <property type="entry name" value="HlyIII"/>
    <property type="match status" value="1"/>
</dbReference>
<evidence type="ECO:0000256" key="3">
    <source>
        <dbReference type="ARBA" id="ARBA00022475"/>
    </source>
</evidence>
<name>A0A233VPA4_FINMA</name>
<dbReference type="EMBL" id="PNHD01000015">
    <property type="protein sequence ID" value="PMC59468.1"/>
    <property type="molecule type" value="Genomic_DNA"/>
</dbReference>
<protein>
    <submittedName>
        <fullName evidence="9">Hemolysin III</fullName>
    </submittedName>
</protein>
<reference evidence="11" key="2">
    <citation type="submission" date="2017-04" db="EMBL/GenBank/DDBJ databases">
        <title>Finegoldia magna isolated from orthopedic joint implant-associated infections.</title>
        <authorList>
            <person name="Bjorklund S."/>
            <person name="Bruggemann H."/>
            <person name="Jensen A."/>
            <person name="Hellmark B."/>
            <person name="Soderquist B."/>
        </authorList>
    </citation>
    <scope>NUCLEOTIDE SEQUENCE [LARGE SCALE GENOMIC DNA]</scope>
    <source>
        <strain evidence="11">12T273</strain>
    </source>
</reference>
<keyword evidence="6 8" id="KW-0472">Membrane</keyword>
<keyword evidence="7" id="KW-0479">Metal-binding</keyword>
<feature type="binding site" evidence="7">
    <location>
        <position position="66"/>
    </location>
    <ligand>
        <name>Zn(2+)</name>
        <dbReference type="ChEBI" id="CHEBI:29105"/>
    </ligand>
</feature>
<feature type="binding site" evidence="7">
    <location>
        <position position="192"/>
    </location>
    <ligand>
        <name>Zn(2+)</name>
        <dbReference type="ChEBI" id="CHEBI:29105"/>
    </ligand>
</feature>
<evidence type="ECO:0000256" key="7">
    <source>
        <dbReference type="PIRSR" id="PIRSR604254-1"/>
    </source>
</evidence>
<feature type="transmembrane region" description="Helical" evidence="8">
    <location>
        <begin position="107"/>
        <end position="129"/>
    </location>
</feature>
<dbReference type="InterPro" id="IPR004254">
    <property type="entry name" value="AdipoR/HlyIII-related"/>
</dbReference>
<evidence type="ECO:0000256" key="4">
    <source>
        <dbReference type="ARBA" id="ARBA00022692"/>
    </source>
</evidence>
<proteinExistence type="inferred from homology"/>
<evidence type="ECO:0000313" key="10">
    <source>
        <dbReference type="EMBL" id="PMC59468.1"/>
    </source>
</evidence>
<dbReference type="PANTHER" id="PTHR20855">
    <property type="entry name" value="ADIPOR/PROGESTIN RECEPTOR-RELATED"/>
    <property type="match status" value="1"/>
</dbReference>
<dbReference type="NCBIfam" id="TIGR01065">
    <property type="entry name" value="hlyIII"/>
    <property type="match status" value="1"/>
</dbReference>
<dbReference type="Proteomes" id="UP000235723">
    <property type="component" value="Unassembled WGS sequence"/>
</dbReference>
<dbReference type="RefSeq" id="WP_094208014.1">
    <property type="nucleotide sequence ID" value="NZ_JAWFMR010000011.1"/>
</dbReference>
<dbReference type="InterPro" id="IPR005744">
    <property type="entry name" value="Hy-lIII"/>
</dbReference>
<sequence>MQQTNKRYTIGEEIFNSVTHGIGVLIAIAFMVLLIIKSQGNTPLIIANIIYGVSLMLMFLSSTLYHAITNTKAKQVLRYFDHSAIFICIAGTFTPIIVRVLQGAQRVGFLVAVWLIALVGIILKITIFRKNLQEKYKKQSLILYVVMGWMSVLLMKKVIQISGMLSFIFILSGGILYSIGVYFYAKKRKYFHSIWHIFIILASVAQFFGIYFG</sequence>